<comment type="caution">
    <text evidence="1">The sequence shown here is derived from an EMBL/GenBank/DDBJ whole genome shotgun (WGS) entry which is preliminary data.</text>
</comment>
<accession>K5CEF7</accession>
<reference evidence="1 2" key="1">
    <citation type="journal article" date="2013" name="Mar. Genomics">
        <title>Expression of sulfatases in Rhodopirellula baltica and the diversity of sulfatases in the genus Rhodopirellula.</title>
        <authorList>
            <person name="Wegner C.E."/>
            <person name="Richter-Heitmann T."/>
            <person name="Klindworth A."/>
            <person name="Klockow C."/>
            <person name="Richter M."/>
            <person name="Achstetter T."/>
            <person name="Glockner F.O."/>
            <person name="Harder J."/>
        </authorList>
    </citation>
    <scope>NUCLEOTIDE SEQUENCE [LARGE SCALE GENOMIC DNA]</scope>
    <source>
        <strain evidence="1 2">SH28</strain>
    </source>
</reference>
<name>K5CEF7_RHOBT</name>
<gene>
    <name evidence="1" type="ORF">RBSH_02496</name>
</gene>
<dbReference type="Proteomes" id="UP000007993">
    <property type="component" value="Unassembled WGS sequence"/>
</dbReference>
<dbReference type="EMBL" id="AMCW01000067">
    <property type="protein sequence ID" value="EKK02165.1"/>
    <property type="molecule type" value="Genomic_DNA"/>
</dbReference>
<protein>
    <submittedName>
        <fullName evidence="1">Uncharacterized protein</fullName>
    </submittedName>
</protein>
<evidence type="ECO:0000313" key="2">
    <source>
        <dbReference type="Proteomes" id="UP000007993"/>
    </source>
</evidence>
<organism evidence="1 2">
    <name type="scientific">Rhodopirellula baltica SH28</name>
    <dbReference type="NCBI Taxonomy" id="993517"/>
    <lineage>
        <taxon>Bacteria</taxon>
        <taxon>Pseudomonadati</taxon>
        <taxon>Planctomycetota</taxon>
        <taxon>Planctomycetia</taxon>
        <taxon>Pirellulales</taxon>
        <taxon>Pirellulaceae</taxon>
        <taxon>Rhodopirellula</taxon>
    </lineage>
</organism>
<evidence type="ECO:0000313" key="1">
    <source>
        <dbReference type="EMBL" id="EKK02165.1"/>
    </source>
</evidence>
<dbReference type="AlphaFoldDB" id="K5CEF7"/>
<sequence>MIGRRETARSGAFQQECILKSGIHHGDRFSRKSKIRLAAITIQTLLQPDLFSPRSRWTAWGNRFRPAEATKRRGGGIRRRFGAVSIGEPEFSEIPLREQAAS</sequence>
<proteinExistence type="predicted"/>